<dbReference type="InterPro" id="IPR014243">
    <property type="entry name" value="RsfA-like"/>
</dbReference>
<dbReference type="Proteomes" id="UP000266922">
    <property type="component" value="Unassembled WGS sequence"/>
</dbReference>
<dbReference type="PANTHER" id="PTHR41302:SF2">
    <property type="entry name" value="PRESPORE SPECIFIC TRANSCRIPTIONAL ACTIVATOR RSFA"/>
    <property type="match status" value="1"/>
</dbReference>
<feature type="coiled-coil region" evidence="1">
    <location>
        <begin position="116"/>
        <end position="167"/>
    </location>
</feature>
<dbReference type="OrthoDB" id="2845592at2"/>
<dbReference type="Proteomes" id="UP000075517">
    <property type="component" value="Unassembled WGS sequence"/>
</dbReference>
<dbReference type="RefSeq" id="WP_049625200.1">
    <property type="nucleotide sequence ID" value="NZ_JARMRZ010000066.1"/>
</dbReference>
<evidence type="ECO:0000313" key="2">
    <source>
        <dbReference type="EMBL" id="KYD33621.1"/>
    </source>
</evidence>
<dbReference type="EMBL" id="RCTJ01000041">
    <property type="protein sequence ID" value="RLQ13517.1"/>
    <property type="molecule type" value="Genomic_DNA"/>
</dbReference>
<organism evidence="2 4">
    <name type="scientific">Geobacillus stearothermophilus</name>
    <name type="common">Bacillus stearothermophilus</name>
    <dbReference type="NCBI Taxonomy" id="1422"/>
    <lineage>
        <taxon>Bacteria</taxon>
        <taxon>Bacillati</taxon>
        <taxon>Bacillota</taxon>
        <taxon>Bacilli</taxon>
        <taxon>Bacillales</taxon>
        <taxon>Anoxybacillaceae</taxon>
        <taxon>Geobacillus</taxon>
    </lineage>
</organism>
<gene>
    <name evidence="2" type="ORF">B4114_2167</name>
    <name evidence="3" type="ORF">D9548_11045</name>
</gene>
<proteinExistence type="predicted"/>
<protein>
    <submittedName>
        <fullName evidence="3">RsfA family transcriptional regulator</fullName>
    </submittedName>
</protein>
<keyword evidence="1" id="KW-0175">Coiled coil</keyword>
<evidence type="ECO:0000256" key="1">
    <source>
        <dbReference type="SAM" id="Coils"/>
    </source>
</evidence>
<dbReference type="EMBL" id="LQYY01000090">
    <property type="protein sequence ID" value="KYD33621.1"/>
    <property type="molecule type" value="Genomic_DNA"/>
</dbReference>
<dbReference type="AlphaFoldDB" id="A0A0K9HIR7"/>
<reference evidence="2 4" key="1">
    <citation type="submission" date="2016-01" db="EMBL/GenBank/DDBJ databases">
        <title>Draft Genome Sequences of Seven Thermophilic Sporeformers Isolated from Foods.</title>
        <authorList>
            <person name="Berendsen E.M."/>
            <person name="Wells-Bennik M.H."/>
            <person name="Krawcyk A.O."/>
            <person name="De Jong A."/>
            <person name="Holsappel S."/>
            <person name="Eijlander R.T."/>
            <person name="Kuipers O.P."/>
        </authorList>
    </citation>
    <scope>NUCLEOTIDE SEQUENCE [LARGE SCALE GENOMIC DNA]</scope>
    <source>
        <strain evidence="2 4">B4114</strain>
    </source>
</reference>
<reference evidence="3 5" key="2">
    <citation type="submission" date="2018-10" db="EMBL/GenBank/DDBJ databases">
        <title>Geobacillus stearothermophilus in processing lines of powdered infant formula.</title>
        <authorList>
            <person name="Rhee M.S."/>
            <person name="Choi I.-G."/>
            <person name="Cho T.J."/>
            <person name="Park B."/>
        </authorList>
    </citation>
    <scope>NUCLEOTIDE SEQUENCE [LARGE SCALE GENOMIC DNA]</scope>
    <source>
        <strain evidence="3 5">FHS-PPGT130</strain>
    </source>
</reference>
<dbReference type="PATRIC" id="fig|1422.14.peg.1060"/>
<evidence type="ECO:0000313" key="4">
    <source>
        <dbReference type="Proteomes" id="UP000075517"/>
    </source>
</evidence>
<dbReference type="Pfam" id="PF13921">
    <property type="entry name" value="Myb_DNA-bind_6"/>
    <property type="match status" value="1"/>
</dbReference>
<feature type="coiled-coil region" evidence="1">
    <location>
        <begin position="53"/>
        <end position="87"/>
    </location>
</feature>
<evidence type="ECO:0000313" key="3">
    <source>
        <dbReference type="EMBL" id="RLQ13517.1"/>
    </source>
</evidence>
<dbReference type="PANTHER" id="PTHR41302">
    <property type="entry name" value="PRESPORE-SPECIFIC TRANSCRIPTIONAL REGULATOR RSFA-RELATED"/>
    <property type="match status" value="1"/>
</dbReference>
<dbReference type="NCBIfam" id="TIGR02894">
    <property type="entry name" value="DNA_bind_RsfA"/>
    <property type="match status" value="1"/>
</dbReference>
<evidence type="ECO:0000313" key="5">
    <source>
        <dbReference type="Proteomes" id="UP000266922"/>
    </source>
</evidence>
<accession>A0A0K9HIR7</accession>
<comment type="caution">
    <text evidence="2">The sequence shown here is derived from an EMBL/GenBank/DDBJ whole genome shotgun (WGS) entry which is preliminary data.</text>
</comment>
<sequence length="216" mass="24831">MKTRQDAWSHEEDVLLAETVLQYIREGKTQLAAFEVVGRQLHRTAAACGFRWNAEVRKRHLEAIEQAKKQRKERKRALEMMKKWQKEAAAVSFGAPDDPKLAEGSSPFLPAAPLTLDECISFLQRLRNDVEQLEAARRENERLKRERAEWQARNEQLAKKAERLEARQTTVHEDYEALVKIMARARQLASEEGDRFSLAQLLLSETGGQVEPMAHS</sequence>
<name>A0A0K9HIR7_GEOSE</name>